<comment type="caution">
    <text evidence="3">The sequence shown here is derived from an EMBL/GenBank/DDBJ whole genome shotgun (WGS) entry which is preliminary data.</text>
</comment>
<name>A0A150P824_SORCE</name>
<dbReference type="PROSITE" id="PS50966">
    <property type="entry name" value="ZF_SWIM"/>
    <property type="match status" value="1"/>
</dbReference>
<evidence type="ECO:0000256" key="1">
    <source>
        <dbReference type="PROSITE-ProRule" id="PRU00325"/>
    </source>
</evidence>
<feature type="domain" description="SWIM-type" evidence="2">
    <location>
        <begin position="60"/>
        <end position="98"/>
    </location>
</feature>
<keyword evidence="1" id="KW-0863">Zinc-finger</keyword>
<dbReference type="Proteomes" id="UP000075420">
    <property type="component" value="Unassembled WGS sequence"/>
</dbReference>
<evidence type="ECO:0000259" key="2">
    <source>
        <dbReference type="PROSITE" id="PS50966"/>
    </source>
</evidence>
<keyword evidence="1" id="KW-0862">Zinc</keyword>
<gene>
    <name evidence="3" type="ORF">BE08_32065</name>
</gene>
<evidence type="ECO:0000313" key="3">
    <source>
        <dbReference type="EMBL" id="KYF51761.1"/>
    </source>
</evidence>
<dbReference type="GO" id="GO:0008270">
    <property type="term" value="F:zinc ion binding"/>
    <property type="evidence" value="ECO:0007669"/>
    <property type="project" value="UniProtKB-KW"/>
</dbReference>
<accession>A0A150P824</accession>
<feature type="non-terminal residue" evidence="3">
    <location>
        <position position="104"/>
    </location>
</feature>
<dbReference type="AlphaFoldDB" id="A0A150P824"/>
<sequence>MPPPISDALSTLSDRGLRRLLGARTFLRGLEYFRRRVVEDISINETMASGTVRAADSEPYPVKVELSPDGIQSQCSCPAFQKAGQHCKHVAALLISIRDQARGA</sequence>
<proteinExistence type="predicted"/>
<reference evidence="3 4" key="1">
    <citation type="submission" date="2014-02" db="EMBL/GenBank/DDBJ databases">
        <title>The small core and large imbalanced accessory genome model reveals a collaborative survival strategy of Sorangium cellulosum strains in nature.</title>
        <authorList>
            <person name="Han K."/>
            <person name="Peng R."/>
            <person name="Blom J."/>
            <person name="Li Y.-Z."/>
        </authorList>
    </citation>
    <scope>NUCLEOTIDE SEQUENCE [LARGE SCALE GENOMIC DNA]</scope>
    <source>
        <strain evidence="3 4">So0157-25</strain>
    </source>
</reference>
<organism evidence="3 4">
    <name type="scientific">Sorangium cellulosum</name>
    <name type="common">Polyangium cellulosum</name>
    <dbReference type="NCBI Taxonomy" id="56"/>
    <lineage>
        <taxon>Bacteria</taxon>
        <taxon>Pseudomonadati</taxon>
        <taxon>Myxococcota</taxon>
        <taxon>Polyangia</taxon>
        <taxon>Polyangiales</taxon>
        <taxon>Polyangiaceae</taxon>
        <taxon>Sorangium</taxon>
    </lineage>
</organism>
<dbReference type="Pfam" id="PF04434">
    <property type="entry name" value="SWIM"/>
    <property type="match status" value="1"/>
</dbReference>
<keyword evidence="1" id="KW-0479">Metal-binding</keyword>
<evidence type="ECO:0000313" key="4">
    <source>
        <dbReference type="Proteomes" id="UP000075420"/>
    </source>
</evidence>
<dbReference type="EMBL" id="JELY01002722">
    <property type="protein sequence ID" value="KYF51761.1"/>
    <property type="molecule type" value="Genomic_DNA"/>
</dbReference>
<dbReference type="InterPro" id="IPR007527">
    <property type="entry name" value="Znf_SWIM"/>
</dbReference>
<protein>
    <recommendedName>
        <fullName evidence="2">SWIM-type domain-containing protein</fullName>
    </recommendedName>
</protein>